<evidence type="ECO:0000313" key="8">
    <source>
        <dbReference type="Proteomes" id="UP001172728"/>
    </source>
</evidence>
<accession>A0ABT8G893</accession>
<keyword evidence="8" id="KW-1185">Reference proteome</keyword>
<dbReference type="Proteomes" id="UP001172728">
    <property type="component" value="Unassembled WGS sequence"/>
</dbReference>
<feature type="transmembrane region" description="Helical" evidence="5">
    <location>
        <begin position="313"/>
        <end position="333"/>
    </location>
</feature>
<sequence>MADDARETRARGRAAGAGRAWAGGAGRAVASLGTMHPYEGRRWPVALQAAVAMATPAAVGVLVGHPSTGLLASSGAFTTLYAAHRSPAERARILPLIALVLTACAVAGVATGPSPLATAIGLVVVTAVAAAIVYGFSVGPPGPLFPLISYGLASHVSVLEDGVRHTPPGEVIGAYAAGTAFSCLVAASSLLLARNRAPVPRLRELLPGPRWDAVTTELFVRVLIVAVVGTAVSLLAVDPERAYWTVGAGLAVIGARPGRRHAAQRGLHRIVGTAAGAAVYVAVAGALTLPPLALALLLGGLQFGAQMLVVRHYALALVCITPMVLVMAGAARGEDPTMVVVMERVLDTVVGATLGAATGLVHRRRRST</sequence>
<dbReference type="EMBL" id="JAUHPW010000003">
    <property type="protein sequence ID" value="MDN4475272.1"/>
    <property type="molecule type" value="Genomic_DNA"/>
</dbReference>
<feature type="transmembrane region" description="Helical" evidence="5">
    <location>
        <begin position="93"/>
        <end position="110"/>
    </location>
</feature>
<dbReference type="InterPro" id="IPR049453">
    <property type="entry name" value="Memb_transporter_dom"/>
</dbReference>
<comment type="caution">
    <text evidence="7">The sequence shown here is derived from an EMBL/GenBank/DDBJ whole genome shotgun (WGS) entry which is preliminary data.</text>
</comment>
<evidence type="ECO:0000313" key="7">
    <source>
        <dbReference type="EMBL" id="MDN4475272.1"/>
    </source>
</evidence>
<feature type="transmembrane region" description="Helical" evidence="5">
    <location>
        <begin position="116"/>
        <end position="136"/>
    </location>
</feature>
<feature type="transmembrane region" description="Helical" evidence="5">
    <location>
        <begin position="277"/>
        <end position="301"/>
    </location>
</feature>
<feature type="transmembrane region" description="Helical" evidence="5">
    <location>
        <begin position="345"/>
        <end position="362"/>
    </location>
</feature>
<gene>
    <name evidence="7" type="ORF">QQX09_05295</name>
</gene>
<evidence type="ECO:0000256" key="4">
    <source>
        <dbReference type="ARBA" id="ARBA00023136"/>
    </source>
</evidence>
<evidence type="ECO:0000259" key="6">
    <source>
        <dbReference type="Pfam" id="PF13515"/>
    </source>
</evidence>
<name>A0ABT8G893_9MICO</name>
<keyword evidence="2 5" id="KW-0812">Transmembrane</keyword>
<keyword evidence="3 5" id="KW-1133">Transmembrane helix</keyword>
<comment type="subcellular location">
    <subcellularLocation>
        <location evidence="1">Membrane</location>
        <topology evidence="1">Multi-pass membrane protein</topology>
    </subcellularLocation>
</comment>
<keyword evidence="4 5" id="KW-0472">Membrane</keyword>
<feature type="transmembrane region" description="Helical" evidence="5">
    <location>
        <begin position="218"/>
        <end position="237"/>
    </location>
</feature>
<proteinExistence type="predicted"/>
<dbReference type="RefSeq" id="WP_301131718.1">
    <property type="nucleotide sequence ID" value="NZ_JAUHPW010000003.1"/>
</dbReference>
<evidence type="ECO:0000256" key="1">
    <source>
        <dbReference type="ARBA" id="ARBA00004141"/>
    </source>
</evidence>
<reference evidence="7" key="1">
    <citation type="submission" date="2023-06" db="EMBL/GenBank/DDBJ databases">
        <title>Sysu t00192.</title>
        <authorList>
            <person name="Gao L."/>
            <person name="Fang B.-Z."/>
            <person name="Li W.-J."/>
        </authorList>
    </citation>
    <scope>NUCLEOTIDE SEQUENCE</scope>
    <source>
        <strain evidence="7">SYSU T00192</strain>
    </source>
</reference>
<organism evidence="7 8">
    <name type="scientific">Demequina litoralis</name>
    <dbReference type="NCBI Taxonomy" id="3051660"/>
    <lineage>
        <taxon>Bacteria</taxon>
        <taxon>Bacillati</taxon>
        <taxon>Actinomycetota</taxon>
        <taxon>Actinomycetes</taxon>
        <taxon>Micrococcales</taxon>
        <taxon>Demequinaceae</taxon>
        <taxon>Demequina</taxon>
    </lineage>
</organism>
<evidence type="ECO:0000256" key="2">
    <source>
        <dbReference type="ARBA" id="ARBA00022692"/>
    </source>
</evidence>
<evidence type="ECO:0000256" key="3">
    <source>
        <dbReference type="ARBA" id="ARBA00022989"/>
    </source>
</evidence>
<feature type="domain" description="Integral membrane bound transporter" evidence="6">
    <location>
        <begin position="236"/>
        <end position="356"/>
    </location>
</feature>
<feature type="transmembrane region" description="Helical" evidence="5">
    <location>
        <begin position="171"/>
        <end position="193"/>
    </location>
</feature>
<evidence type="ECO:0000256" key="5">
    <source>
        <dbReference type="SAM" id="Phobius"/>
    </source>
</evidence>
<dbReference type="Pfam" id="PF13515">
    <property type="entry name" value="FUSC_2"/>
    <property type="match status" value="1"/>
</dbReference>
<protein>
    <submittedName>
        <fullName evidence="7">FUSC family protein</fullName>
    </submittedName>
</protein>